<reference evidence="1 2" key="1">
    <citation type="submission" date="2023-07" db="EMBL/GenBank/DDBJ databases">
        <title>Genomic Encyclopedia of Type Strains, Phase IV (KMG-IV): sequencing the most valuable type-strain genomes for metagenomic binning, comparative biology and taxonomic classification.</title>
        <authorList>
            <person name="Goeker M."/>
        </authorList>
    </citation>
    <scope>NUCLEOTIDE SEQUENCE [LARGE SCALE GENOMIC DNA]</scope>
    <source>
        <strain evidence="1 2">DSM 3770</strain>
    </source>
</reference>
<keyword evidence="2" id="KW-1185">Reference proteome</keyword>
<evidence type="ECO:0000313" key="1">
    <source>
        <dbReference type="EMBL" id="MDQ0507277.1"/>
    </source>
</evidence>
<proteinExistence type="predicted"/>
<dbReference type="EMBL" id="JAUSVY010000015">
    <property type="protein sequence ID" value="MDQ0507277.1"/>
    <property type="molecule type" value="Genomic_DNA"/>
</dbReference>
<dbReference type="Proteomes" id="UP001241747">
    <property type="component" value="Unassembled WGS sequence"/>
</dbReference>
<sequence>MSLHLLRFDPDLLRCQTWFRQEHLLNRDVEDEGYAWHALLTAAFGRDLAPKPFRVLGRRGRPPQLLAYSAHDGATLAAHADAFCDPLAHQALNIATLAGKPMPAFAAGRRLGFEVRVRPVVRTDGPGGRDSVAERDAYVAACARAGAGPRPDPADVFADWTQARLAAGGAEVAAIRLDAIAGDKVLRRGAPGSGGGRPLVAISGHSAVLVGTLSVRDAEAFGVLLARGVGRHRAFGYGMLLLSPPEA</sequence>
<name>A0ABU0LJF6_XANAG</name>
<dbReference type="Pfam" id="PF08798">
    <property type="entry name" value="CRISPR_assoc"/>
    <property type="match status" value="1"/>
</dbReference>
<dbReference type="Gene3D" id="3.30.70.1210">
    <property type="entry name" value="Crispr-associated protein, domain 2"/>
    <property type="match status" value="1"/>
</dbReference>
<protein>
    <submittedName>
        <fullName evidence="1">CRISPR system Cascade subunit CasE</fullName>
    </submittedName>
</protein>
<gene>
    <name evidence="1" type="ORF">QOZ94_004098</name>
</gene>
<dbReference type="RefSeq" id="WP_237346976.1">
    <property type="nucleotide sequence ID" value="NZ_JABWGX010000026.1"/>
</dbReference>
<comment type="caution">
    <text evidence="1">The sequence shown here is derived from an EMBL/GenBank/DDBJ whole genome shotgun (WGS) entry which is preliminary data.</text>
</comment>
<accession>A0ABU0LJF6</accession>
<dbReference type="InterPro" id="IPR010179">
    <property type="entry name" value="CRISPR-assoc_prot_Cse3"/>
</dbReference>
<evidence type="ECO:0000313" key="2">
    <source>
        <dbReference type="Proteomes" id="UP001241747"/>
    </source>
</evidence>
<dbReference type="SUPFAM" id="SSF117987">
    <property type="entry name" value="CRISPR-associated protein"/>
    <property type="match status" value="1"/>
</dbReference>
<dbReference type="SMART" id="SM01101">
    <property type="entry name" value="CRISPR_assoc"/>
    <property type="match status" value="1"/>
</dbReference>
<organism evidence="1 2">
    <name type="scientific">Xanthobacter agilis</name>
    <dbReference type="NCBI Taxonomy" id="47492"/>
    <lineage>
        <taxon>Bacteria</taxon>
        <taxon>Pseudomonadati</taxon>
        <taxon>Pseudomonadota</taxon>
        <taxon>Alphaproteobacteria</taxon>
        <taxon>Hyphomicrobiales</taxon>
        <taxon>Xanthobacteraceae</taxon>
        <taxon>Xanthobacter</taxon>
    </lineage>
</organism>